<evidence type="ECO:0000259" key="5">
    <source>
        <dbReference type="Pfam" id="PF05199"/>
    </source>
</evidence>
<name>A0A0C3HQA8_OIDMZ</name>
<dbReference type="GO" id="GO:0016614">
    <property type="term" value="F:oxidoreductase activity, acting on CH-OH group of donors"/>
    <property type="evidence" value="ECO:0007669"/>
    <property type="project" value="InterPro"/>
</dbReference>
<dbReference type="Gene3D" id="3.30.560.10">
    <property type="entry name" value="Glucose Oxidase, domain 3"/>
    <property type="match status" value="1"/>
</dbReference>
<dbReference type="Gene3D" id="3.50.50.60">
    <property type="entry name" value="FAD/NAD(P)-binding domain"/>
    <property type="match status" value="1"/>
</dbReference>
<reference evidence="7" key="2">
    <citation type="submission" date="2015-01" db="EMBL/GenBank/DDBJ databases">
        <title>Evolutionary Origins and Diversification of the Mycorrhizal Mutualists.</title>
        <authorList>
            <consortium name="DOE Joint Genome Institute"/>
            <consortium name="Mycorrhizal Genomics Consortium"/>
            <person name="Kohler A."/>
            <person name="Kuo A."/>
            <person name="Nagy L.G."/>
            <person name="Floudas D."/>
            <person name="Copeland A."/>
            <person name="Barry K.W."/>
            <person name="Cichocki N."/>
            <person name="Veneault-Fourrey C."/>
            <person name="LaButti K."/>
            <person name="Lindquist E.A."/>
            <person name="Lipzen A."/>
            <person name="Lundell T."/>
            <person name="Morin E."/>
            <person name="Murat C."/>
            <person name="Riley R."/>
            <person name="Ohm R."/>
            <person name="Sun H."/>
            <person name="Tunlid A."/>
            <person name="Henrissat B."/>
            <person name="Grigoriev I.V."/>
            <person name="Hibbett D.S."/>
            <person name="Martin F."/>
        </authorList>
    </citation>
    <scope>NUCLEOTIDE SEQUENCE [LARGE SCALE GENOMIC DNA]</scope>
    <source>
        <strain evidence="7">Zn</strain>
    </source>
</reference>
<reference evidence="6 7" key="1">
    <citation type="submission" date="2014-04" db="EMBL/GenBank/DDBJ databases">
        <authorList>
            <consortium name="DOE Joint Genome Institute"/>
            <person name="Kuo A."/>
            <person name="Martino E."/>
            <person name="Perotto S."/>
            <person name="Kohler A."/>
            <person name="Nagy L.G."/>
            <person name="Floudas D."/>
            <person name="Copeland A."/>
            <person name="Barry K.W."/>
            <person name="Cichocki N."/>
            <person name="Veneault-Fourrey C."/>
            <person name="LaButti K."/>
            <person name="Lindquist E.A."/>
            <person name="Lipzen A."/>
            <person name="Lundell T."/>
            <person name="Morin E."/>
            <person name="Murat C."/>
            <person name="Sun H."/>
            <person name="Tunlid A."/>
            <person name="Henrissat B."/>
            <person name="Grigoriev I.V."/>
            <person name="Hibbett D.S."/>
            <person name="Martin F."/>
            <person name="Nordberg H.P."/>
            <person name="Cantor M.N."/>
            <person name="Hua S.X."/>
        </authorList>
    </citation>
    <scope>NUCLEOTIDE SEQUENCE [LARGE SCALE GENOMIC DNA]</scope>
    <source>
        <strain evidence="6 7">Zn</strain>
    </source>
</reference>
<dbReference type="PIRSF" id="PIRSF000137">
    <property type="entry name" value="Alcohol_oxidase"/>
    <property type="match status" value="1"/>
</dbReference>
<keyword evidence="2" id="KW-0325">Glycoprotein</keyword>
<dbReference type="EMBL" id="KN832872">
    <property type="protein sequence ID" value="KIN05200.1"/>
    <property type="molecule type" value="Genomic_DNA"/>
</dbReference>
<dbReference type="InterPro" id="IPR036188">
    <property type="entry name" value="FAD/NAD-bd_sf"/>
</dbReference>
<evidence type="ECO:0000313" key="7">
    <source>
        <dbReference type="Proteomes" id="UP000054321"/>
    </source>
</evidence>
<dbReference type="PANTHER" id="PTHR11552:SF138">
    <property type="entry name" value="DEHYDROGENASE PKFF-RELATED"/>
    <property type="match status" value="1"/>
</dbReference>
<dbReference type="PRINTS" id="PR00411">
    <property type="entry name" value="PNDRDTASEI"/>
</dbReference>
<evidence type="ECO:0000259" key="4">
    <source>
        <dbReference type="Pfam" id="PF00732"/>
    </source>
</evidence>
<feature type="domain" description="Glucose-methanol-choline oxidoreductase N-terminal" evidence="4">
    <location>
        <begin position="40"/>
        <end position="349"/>
    </location>
</feature>
<feature type="signal peptide" evidence="3">
    <location>
        <begin position="1"/>
        <end position="22"/>
    </location>
</feature>
<organism evidence="6 7">
    <name type="scientific">Oidiodendron maius (strain Zn)</name>
    <dbReference type="NCBI Taxonomy" id="913774"/>
    <lineage>
        <taxon>Eukaryota</taxon>
        <taxon>Fungi</taxon>
        <taxon>Dikarya</taxon>
        <taxon>Ascomycota</taxon>
        <taxon>Pezizomycotina</taxon>
        <taxon>Leotiomycetes</taxon>
        <taxon>Leotiomycetes incertae sedis</taxon>
        <taxon>Myxotrichaceae</taxon>
        <taxon>Oidiodendron</taxon>
    </lineage>
</organism>
<sequence>MRGHGCGPLLLVTGLLLGSASAVPSVPSSSCPHPNLGQRFDYVIIGGGTAGLVLANRLTENPATTVAVIEAGTFPEEVHGNWTQVPMYAGNFYNTMDPMMWPFSTTPQSGLLNQSRPYFRPKAFGGCSDINSMAYGHSSVGAHQMFADAVGDNSFLYDNMLEFYARTMNFTPPDNQERFANATPMYDPNDTSEGGGLAVTYPAYAQSWGTWLSVAWQAIGIEKVNAFINGNLLGHSFHMNTVNHTTGFRSSSEAAYLRPVVGRRNLALFNNTMAQRIVFNGNKEAIGVQVGANCIISARKEVLLSAGVFQSPQMLMVSGVGPKALLQSLDIPVIADRPGVGQNLREHIVIYISHQVNMITGSELEDPAYLGQAISDFNNYARGPLASVGGDQMAMEKIPAELRVNFSTVTNQALDKLPADWPEIAYAFVPSAIPSSFVNSSVPPVPGGNYATTVAVLFAPQSVGNVSIASSSNSDPPLINPAMFTHPSDVDVMLAGFKRVRQALASSVIGPALIGPETVPGVQVQTDEQILDFLRGYIQPFQHAFSSNKMGKADDPLAVVDSRGRVFGVKKLRVIDSSSFPFLPPGPAPQIQVCKCGRADVGIVC</sequence>
<dbReference type="Proteomes" id="UP000054321">
    <property type="component" value="Unassembled WGS sequence"/>
</dbReference>
<dbReference type="InParanoid" id="A0A0C3HQA8"/>
<evidence type="ECO:0000256" key="1">
    <source>
        <dbReference type="ARBA" id="ARBA00010790"/>
    </source>
</evidence>
<dbReference type="GO" id="GO:0044550">
    <property type="term" value="P:secondary metabolite biosynthetic process"/>
    <property type="evidence" value="ECO:0007669"/>
    <property type="project" value="TreeGrafter"/>
</dbReference>
<dbReference type="PANTHER" id="PTHR11552">
    <property type="entry name" value="GLUCOSE-METHANOL-CHOLINE GMC OXIDOREDUCTASE"/>
    <property type="match status" value="1"/>
</dbReference>
<dbReference type="SUPFAM" id="SSF54373">
    <property type="entry name" value="FAD-linked reductases, C-terminal domain"/>
    <property type="match status" value="1"/>
</dbReference>
<dbReference type="InterPro" id="IPR012132">
    <property type="entry name" value="GMC_OxRdtase"/>
</dbReference>
<keyword evidence="3" id="KW-0732">Signal</keyword>
<dbReference type="AlphaFoldDB" id="A0A0C3HQA8"/>
<dbReference type="InterPro" id="IPR007867">
    <property type="entry name" value="GMC_OxRtase_C"/>
</dbReference>
<keyword evidence="7" id="KW-1185">Reference proteome</keyword>
<dbReference type="STRING" id="913774.A0A0C3HQA8"/>
<dbReference type="HOGENOM" id="CLU_002865_6_3_1"/>
<dbReference type="GO" id="GO:0050660">
    <property type="term" value="F:flavin adenine dinucleotide binding"/>
    <property type="evidence" value="ECO:0007669"/>
    <property type="project" value="InterPro"/>
</dbReference>
<protein>
    <submittedName>
        <fullName evidence="6">GMC oxidoreductase</fullName>
    </submittedName>
</protein>
<feature type="domain" description="Glucose-methanol-choline oxidoreductase C-terminal" evidence="5">
    <location>
        <begin position="460"/>
        <end position="590"/>
    </location>
</feature>
<dbReference type="Pfam" id="PF05199">
    <property type="entry name" value="GMC_oxred_C"/>
    <property type="match status" value="1"/>
</dbReference>
<comment type="similarity">
    <text evidence="1">Belongs to the GMC oxidoreductase family.</text>
</comment>
<evidence type="ECO:0000256" key="3">
    <source>
        <dbReference type="SAM" id="SignalP"/>
    </source>
</evidence>
<feature type="chain" id="PRO_5002165245" evidence="3">
    <location>
        <begin position="23"/>
        <end position="605"/>
    </location>
</feature>
<dbReference type="SUPFAM" id="SSF51905">
    <property type="entry name" value="FAD/NAD(P)-binding domain"/>
    <property type="match status" value="1"/>
</dbReference>
<dbReference type="OrthoDB" id="269227at2759"/>
<evidence type="ECO:0000313" key="6">
    <source>
        <dbReference type="EMBL" id="KIN05200.1"/>
    </source>
</evidence>
<dbReference type="Pfam" id="PF00732">
    <property type="entry name" value="GMC_oxred_N"/>
    <property type="match status" value="1"/>
</dbReference>
<proteinExistence type="inferred from homology"/>
<accession>A0A0C3HQA8</accession>
<dbReference type="InterPro" id="IPR000172">
    <property type="entry name" value="GMC_OxRdtase_N"/>
</dbReference>
<evidence type="ECO:0000256" key="2">
    <source>
        <dbReference type="ARBA" id="ARBA00023180"/>
    </source>
</evidence>
<gene>
    <name evidence="6" type="ORF">OIDMADRAFT_116513</name>
</gene>